<dbReference type="InterPro" id="IPR043128">
    <property type="entry name" value="Rev_trsase/Diguanyl_cyclase"/>
</dbReference>
<keyword evidence="11" id="KW-0229">DNA integration</keyword>
<dbReference type="GO" id="GO:0004519">
    <property type="term" value="F:endonuclease activity"/>
    <property type="evidence" value="ECO:0007669"/>
    <property type="project" value="UniProtKB-KW"/>
</dbReference>
<name>A0AA38SEJ2_9ASTR</name>
<evidence type="ECO:0000256" key="17">
    <source>
        <dbReference type="PROSITE-ProRule" id="PRU00047"/>
    </source>
</evidence>
<evidence type="ECO:0000256" key="12">
    <source>
        <dbReference type="ARBA" id="ARBA00022918"/>
    </source>
</evidence>
<keyword evidence="16" id="KW-0511">Multifunctional enzyme</keyword>
<feature type="compositionally biased region" description="Polar residues" evidence="19">
    <location>
        <begin position="2488"/>
        <end position="2499"/>
    </location>
</feature>
<feature type="domain" description="CCHC-type" evidence="20">
    <location>
        <begin position="705"/>
        <end position="720"/>
    </location>
</feature>
<dbReference type="SMART" id="SM00343">
    <property type="entry name" value="ZnF_C2HC"/>
    <property type="match status" value="2"/>
</dbReference>
<dbReference type="Gene3D" id="2.40.70.10">
    <property type="entry name" value="Acid Proteases"/>
    <property type="match status" value="1"/>
</dbReference>
<dbReference type="InterPro" id="IPR012337">
    <property type="entry name" value="RNaseH-like_sf"/>
</dbReference>
<dbReference type="InterPro" id="IPR043502">
    <property type="entry name" value="DNA/RNA_pol_sf"/>
</dbReference>
<organism evidence="23 24">
    <name type="scientific">Centaurea solstitialis</name>
    <name type="common">yellow star-thistle</name>
    <dbReference type="NCBI Taxonomy" id="347529"/>
    <lineage>
        <taxon>Eukaryota</taxon>
        <taxon>Viridiplantae</taxon>
        <taxon>Streptophyta</taxon>
        <taxon>Embryophyta</taxon>
        <taxon>Tracheophyta</taxon>
        <taxon>Spermatophyta</taxon>
        <taxon>Magnoliopsida</taxon>
        <taxon>eudicotyledons</taxon>
        <taxon>Gunneridae</taxon>
        <taxon>Pentapetalae</taxon>
        <taxon>asterids</taxon>
        <taxon>campanulids</taxon>
        <taxon>Asterales</taxon>
        <taxon>Asteraceae</taxon>
        <taxon>Carduoideae</taxon>
        <taxon>Cardueae</taxon>
        <taxon>Centaureinae</taxon>
        <taxon>Centaurea</taxon>
    </lineage>
</organism>
<keyword evidence="15" id="KW-0233">DNA recombination</keyword>
<dbReference type="Gene3D" id="3.30.420.10">
    <property type="entry name" value="Ribonuclease H-like superfamily/Ribonuclease H"/>
    <property type="match status" value="2"/>
</dbReference>
<dbReference type="Gene3D" id="4.10.60.10">
    <property type="entry name" value="Zinc finger, CCHC-type"/>
    <property type="match status" value="1"/>
</dbReference>
<dbReference type="PROSITE" id="PS50994">
    <property type="entry name" value="INTEGRASE"/>
    <property type="match status" value="2"/>
</dbReference>
<dbReference type="InterPro" id="IPR041588">
    <property type="entry name" value="Integrase_H2C2"/>
</dbReference>
<evidence type="ECO:0000259" key="20">
    <source>
        <dbReference type="PROSITE" id="PS50158"/>
    </source>
</evidence>
<dbReference type="Pfam" id="PF00098">
    <property type="entry name" value="zf-CCHC"/>
    <property type="match status" value="1"/>
</dbReference>
<proteinExistence type="predicted"/>
<feature type="coiled-coil region" evidence="18">
    <location>
        <begin position="1646"/>
        <end position="1673"/>
    </location>
</feature>
<dbReference type="InterPro" id="IPR001878">
    <property type="entry name" value="Znf_CCHC"/>
</dbReference>
<dbReference type="GO" id="GO:0006310">
    <property type="term" value="P:DNA recombination"/>
    <property type="evidence" value="ECO:0007669"/>
    <property type="project" value="UniProtKB-KW"/>
</dbReference>
<dbReference type="SUPFAM" id="SSF57756">
    <property type="entry name" value="Retrovirus zinc finger-like domains"/>
    <property type="match status" value="1"/>
</dbReference>
<dbReference type="SUPFAM" id="SSF53098">
    <property type="entry name" value="Ribonuclease H-like"/>
    <property type="match status" value="2"/>
</dbReference>
<evidence type="ECO:0000256" key="14">
    <source>
        <dbReference type="ARBA" id="ARBA00023125"/>
    </source>
</evidence>
<feature type="region of interest" description="Disordered" evidence="19">
    <location>
        <begin position="2430"/>
        <end position="2499"/>
    </location>
</feature>
<evidence type="ECO:0000256" key="1">
    <source>
        <dbReference type="ARBA" id="ARBA00012493"/>
    </source>
</evidence>
<feature type="compositionally biased region" description="Pro residues" evidence="19">
    <location>
        <begin position="2430"/>
        <end position="2440"/>
    </location>
</feature>
<evidence type="ECO:0000313" key="23">
    <source>
        <dbReference type="EMBL" id="KAJ9541424.1"/>
    </source>
</evidence>
<dbReference type="Gene3D" id="3.10.20.370">
    <property type="match status" value="1"/>
</dbReference>
<evidence type="ECO:0000256" key="3">
    <source>
        <dbReference type="ARBA" id="ARBA00022679"/>
    </source>
</evidence>
<dbReference type="InterPro" id="IPR041577">
    <property type="entry name" value="RT_RNaseH_2"/>
</dbReference>
<keyword evidence="13" id="KW-0239">DNA-directed DNA polymerase</keyword>
<keyword evidence="9" id="KW-0378">Hydrolase</keyword>
<dbReference type="Pfam" id="PF17921">
    <property type="entry name" value="Integrase_H2C2"/>
    <property type="match status" value="2"/>
</dbReference>
<dbReference type="CDD" id="cd00303">
    <property type="entry name" value="retropepsin_like"/>
    <property type="match status" value="1"/>
</dbReference>
<dbReference type="GO" id="GO:0015074">
    <property type="term" value="P:DNA integration"/>
    <property type="evidence" value="ECO:0007669"/>
    <property type="project" value="UniProtKB-KW"/>
</dbReference>
<dbReference type="InterPro" id="IPR056924">
    <property type="entry name" value="SH3_Tf2-1"/>
</dbReference>
<evidence type="ECO:0000256" key="8">
    <source>
        <dbReference type="ARBA" id="ARBA00022759"/>
    </source>
</evidence>
<dbReference type="Pfam" id="PF19259">
    <property type="entry name" value="Ty3_capsid"/>
    <property type="match status" value="1"/>
</dbReference>
<protein>
    <recommendedName>
        <fullName evidence="1">RNA-directed DNA polymerase</fullName>
        <ecNumber evidence="1">2.7.7.49</ecNumber>
    </recommendedName>
</protein>
<feature type="compositionally biased region" description="Acidic residues" evidence="19">
    <location>
        <begin position="2451"/>
        <end position="2463"/>
    </location>
</feature>
<keyword evidence="12" id="KW-0695">RNA-directed DNA polymerase</keyword>
<dbReference type="Gene3D" id="3.10.10.10">
    <property type="entry name" value="HIV Type 1 Reverse Transcriptase, subunit A, domain 1"/>
    <property type="match status" value="1"/>
</dbReference>
<dbReference type="FunFam" id="3.10.20.370:FF:000001">
    <property type="entry name" value="Retrovirus-related Pol polyprotein from transposon 17.6-like protein"/>
    <property type="match status" value="1"/>
</dbReference>
<dbReference type="InterPro" id="IPR041373">
    <property type="entry name" value="RT_RNaseH"/>
</dbReference>
<accession>A0AA38SEJ2</accession>
<keyword evidence="5" id="KW-0540">Nuclease</keyword>
<keyword evidence="3" id="KW-0808">Transferase</keyword>
<feature type="domain" description="Reverse transcriptase" evidence="21">
    <location>
        <begin position="1003"/>
        <end position="1182"/>
    </location>
</feature>
<gene>
    <name evidence="23" type="ORF">OSB04_027930</name>
</gene>
<keyword evidence="10" id="KW-0460">Magnesium</keyword>
<dbReference type="Proteomes" id="UP001172457">
    <property type="component" value="Chromosome 7"/>
</dbReference>
<dbReference type="PANTHER" id="PTHR37984">
    <property type="entry name" value="PROTEIN CBG26694"/>
    <property type="match status" value="1"/>
</dbReference>
<dbReference type="GO" id="GO:0003887">
    <property type="term" value="F:DNA-directed DNA polymerase activity"/>
    <property type="evidence" value="ECO:0007669"/>
    <property type="project" value="UniProtKB-KW"/>
</dbReference>
<dbReference type="CDD" id="cd01647">
    <property type="entry name" value="RT_LTR"/>
    <property type="match status" value="1"/>
</dbReference>
<dbReference type="FunFam" id="3.30.420.10:FF:000032">
    <property type="entry name" value="Retrovirus-related Pol polyprotein from transposon 297-like Protein"/>
    <property type="match status" value="2"/>
</dbReference>
<keyword evidence="14" id="KW-0238">DNA-binding</keyword>
<keyword evidence="7" id="KW-0064">Aspartyl protease</keyword>
<evidence type="ECO:0000256" key="5">
    <source>
        <dbReference type="ARBA" id="ARBA00022722"/>
    </source>
</evidence>
<dbReference type="SUPFAM" id="SSF56672">
    <property type="entry name" value="DNA/RNA polymerases"/>
    <property type="match status" value="3"/>
</dbReference>
<evidence type="ECO:0000259" key="22">
    <source>
        <dbReference type="PROSITE" id="PS50994"/>
    </source>
</evidence>
<feature type="domain" description="CCHC-type" evidence="20">
    <location>
        <begin position="685"/>
        <end position="698"/>
    </location>
</feature>
<evidence type="ECO:0000259" key="21">
    <source>
        <dbReference type="PROSITE" id="PS50878"/>
    </source>
</evidence>
<evidence type="ECO:0000313" key="24">
    <source>
        <dbReference type="Proteomes" id="UP001172457"/>
    </source>
</evidence>
<dbReference type="EC" id="2.7.7.49" evidence="1"/>
<evidence type="ECO:0000256" key="2">
    <source>
        <dbReference type="ARBA" id="ARBA00022670"/>
    </source>
</evidence>
<dbReference type="Gene3D" id="3.30.70.270">
    <property type="match status" value="2"/>
</dbReference>
<dbReference type="Pfam" id="PF17917">
    <property type="entry name" value="RT_RNaseH"/>
    <property type="match status" value="1"/>
</dbReference>
<dbReference type="InterPro" id="IPR000477">
    <property type="entry name" value="RT_dom"/>
</dbReference>
<keyword evidence="4" id="KW-0548">Nucleotidyltransferase</keyword>
<dbReference type="GO" id="GO:0004190">
    <property type="term" value="F:aspartic-type endopeptidase activity"/>
    <property type="evidence" value="ECO:0007669"/>
    <property type="project" value="UniProtKB-KW"/>
</dbReference>
<dbReference type="GO" id="GO:0003964">
    <property type="term" value="F:RNA-directed DNA polymerase activity"/>
    <property type="evidence" value="ECO:0007669"/>
    <property type="project" value="UniProtKB-KW"/>
</dbReference>
<sequence length="2499" mass="281839">MIEDANTPIILGRPFLATAGAIIDVKHGKLSLNVGKEKVEFELRKSMGLPPSMDDIQIADALETVFSEEILVDEEDARVIEEIFDASEPFTKKVAVEPNSAMKEENIAAPPKVDLKPLPPNLKYAFLGDDSTYPVIVSSSLSSSQLDKLLHVLRKYRSVLAYSIDDIKGISPSFCTHRILLNDEHASSIEHQRRLNPNMKEVVQKEVLKLLKSGIIYPISDSPWVFMDDFSVHGSDFDECLDNLSLILKRCHEVHLVLNWEKCHFMVTEGVVLGHIVSSRGIEVDRAKIAVIEGLPPPTNVKGKRAAVIRSPVLAGDSRTTVAVVACLAGVFGGCCCRPPSVVVAVLFPMVTAVFLVSPALDVWIGNHMPLVSCGGRPVSKLTGESMVVTRRTSTSEEPETPDLRDVIGPRLTETLHQILPGLFAQMKDELMAAVDERIEAAFTARGSGSGSTSQGQSRASTFKDFMACQPPHFEGKKDPIACYRWVAAVEGAFRTSGCPDAMKVVYAVNLLRNAGKDWWGLILKSRTEEQIDAMTWEEFKALLDEEFSPRVEKERITAEFLNLRQTTETVNEITAQFLEKSFFCPDYVGSEEAKMYRFCQALKTEIQEFVATAKYQTFNEMVEVARKREIYLEEQRQGKRKMELALVPAKKFKGPRSDGRRGFPGCPKYGKNHSGECRLAEVVCFKCGKPGHRSRECGIPPRVCFHCFQPGHIKPNCPQLVGATAAAAPATAPVVAPAFSTMRFTDGSSGKRIGPSSTSRGRVFQLTAEEAKVEPDVVTGVFPVNGRPALVLFNSGATWSFVSKAFCKGFQLERGKLDRSVSIDVAAEEVRICEDVFRNCTIVIHGVSFSINLIPTSMNGVDVIVGVDWMFRNHGVLDIAEQLVRIQNPSGGELIVYGEGRKKHLAFCSVAKAGRYLRHGCAGYLAYAMTNSAEEKKLSIVDVPVVSEYPDVFPEDLPGIPPEREVEFGIDLVPGAAPVARTPYRLAPPELQELSNQLQELSAKGFIRPSSSPWGAPILFVKKKDGSLRMCIDYRELNKVTIKNRYPLPRIDDLFDQLQGASWFSKIDLRSGYHQLKVKEADVSKTAFRTRYGHFEFLVMPFGLTNAPAAFMDLMNRVCRPMLDKSVIIFIDDILIYSKTKEEHVTHLREVLEVLRRERLYAKFSKCAFWLQEVQFLGHLVNREGIKVDPSKIEAVMSWEVPKTPSEIRSFLGLAVITDQEEAFETLKRKLCEAPVLTLPEGVEDMSVYCDASHLGLGCVLMQRGRVIAYASRQLKPHEANYPTHDLELAAVLEVFLGPAEPEYAAEEILYHPGKANVVADALSRKAPKLSFQTAHLRMAVTTSFLDLVRRAQEEASSEENQNKERVRGQLPLMVRDSRGLLTRHGRVWVPFAGGARQTLLEEAHKSRFSIHPGATKMYRDLRVDYWWPGMKREVARYVESCLTCLKVKAEHQRPHGKMQPLEIPEWKWENITMDLITKLPKTPRKFDAIWVILDRLTKSAHFLAIRESFTSEQLAELYVKEVVKRHGVPVSIISDRDTRFTSRFWERFHADMGTRLHFSTAYHPQTDGQSERTIQTLEDMLRACVLDFGGSWDTYLPLAEFSYNNSYHSSIGMPPYEMLYGRRCRTPICWGEVGQRVLGSTEVVQQTTEHIQRIRERLRTAQSRQKSYADKRRSNLEFQVGDRVLLKVSPWKGVIRFRKRGKLGPRYIGPFTVLARVGKVAYRLELPEVLGQIHDTFHVSQLRKCLADESAHVPLDDIQVDESLNYVEKPIAVIERKVKQLRNKEIGIVKVQWQHRKGSEWTWEPEAEMRDSVDREPHALGELWGPTHVQTDGRKGIHMPLAFERLKKELTSAPIIQPPDWTLPFELMCDASDYAIGVVLGQRKDGRVHAIHYASKTLDPAQLNYLTTEKELLAVVYAIEKFRTYLVGSKVIVYSDHAALRYLMSKKDAKPRLIRWILLLQEFDIEIKDKPSSENSIADHLSRLELGSSPSTPPINDSLPGDQLLSVSSSVTPWYADFVNYLACGIVPHDFSSHQRKKFLHDVKFYFWDDPHLYRSCSDSIIRRCVPIEETGSILAHCHTLPCGGHAGSGKTVAKVLQSGFYWPTLFRDADIFVWKCDRCQRTGNISRRHEMPLNYILEVELFDMWGIDFMGPFPSSHSNRYILVAVDYVSKWVEAIASPTNDSRVFSKFLKRNIFLRFGVPRIIISDGGSHFIESKFESLLKKYGVQHRVGLPYHPQTSGQVEISNRLKTILEKTVASSRKDWSIKLDDALWAYRTAFKTPIGTSPYRLVYGKACHLPVELEHRAFWAVKALNFDYKDAAERRLLQLSELDELRLDAYESSRIFKEKTKKWHDNRIVRREFREGDLVLLYNSRVKLFPGKLRTRWSGPFTVVRVFPYGAVEVSCESRVFKVNGQRLKLYRAGTPIPSPVSIPIPAPPQGDGGDVRDGAEEDRDGGESDDAMDGKNVGKGLEMRSEGGARTVGKSIKNQRFGSVSAS</sequence>
<evidence type="ECO:0000256" key="16">
    <source>
        <dbReference type="ARBA" id="ARBA00023268"/>
    </source>
</evidence>
<keyword evidence="6" id="KW-0479">Metal-binding</keyword>
<dbReference type="PANTHER" id="PTHR37984:SF5">
    <property type="entry name" value="PROTEIN NYNRIN-LIKE"/>
    <property type="match status" value="1"/>
</dbReference>
<dbReference type="PROSITE" id="PS50878">
    <property type="entry name" value="RT_POL"/>
    <property type="match status" value="1"/>
</dbReference>
<evidence type="ECO:0000256" key="10">
    <source>
        <dbReference type="ARBA" id="ARBA00022842"/>
    </source>
</evidence>
<dbReference type="FunFam" id="3.10.10.10:FF:000007">
    <property type="entry name" value="Retrovirus-related Pol polyprotein from transposon 17.6-like Protein"/>
    <property type="match status" value="1"/>
</dbReference>
<dbReference type="Pfam" id="PF24626">
    <property type="entry name" value="SH3_Tf2-1"/>
    <property type="match status" value="1"/>
</dbReference>
<dbReference type="EMBL" id="JARYMX010000007">
    <property type="protein sequence ID" value="KAJ9541424.1"/>
    <property type="molecule type" value="Genomic_DNA"/>
</dbReference>
<comment type="caution">
    <text evidence="23">The sequence shown here is derived from an EMBL/GenBank/DDBJ whole genome shotgun (WGS) entry which is preliminary data.</text>
</comment>
<evidence type="ECO:0000256" key="6">
    <source>
        <dbReference type="ARBA" id="ARBA00022723"/>
    </source>
</evidence>
<feature type="domain" description="Integrase catalytic" evidence="22">
    <location>
        <begin position="1462"/>
        <end position="1625"/>
    </location>
</feature>
<dbReference type="Gene3D" id="1.10.340.70">
    <property type="match status" value="2"/>
</dbReference>
<dbReference type="Pfam" id="PF00078">
    <property type="entry name" value="RVT_1"/>
    <property type="match status" value="1"/>
</dbReference>
<evidence type="ECO:0000256" key="4">
    <source>
        <dbReference type="ARBA" id="ARBA00022695"/>
    </source>
</evidence>
<dbReference type="PROSITE" id="PS50158">
    <property type="entry name" value="ZF_CCHC"/>
    <property type="match status" value="2"/>
</dbReference>
<dbReference type="CDD" id="cd09274">
    <property type="entry name" value="RNase_HI_RT_Ty3"/>
    <property type="match status" value="1"/>
</dbReference>
<evidence type="ECO:0000256" key="9">
    <source>
        <dbReference type="ARBA" id="ARBA00022801"/>
    </source>
</evidence>
<dbReference type="InterPro" id="IPR050951">
    <property type="entry name" value="Retrovirus_Pol_polyprotein"/>
</dbReference>
<dbReference type="GO" id="GO:0003677">
    <property type="term" value="F:DNA binding"/>
    <property type="evidence" value="ECO:0007669"/>
    <property type="project" value="UniProtKB-KW"/>
</dbReference>
<dbReference type="Pfam" id="PF08284">
    <property type="entry name" value="RVP_2"/>
    <property type="match status" value="1"/>
</dbReference>
<dbReference type="InterPro" id="IPR021109">
    <property type="entry name" value="Peptidase_aspartic_dom_sf"/>
</dbReference>
<reference evidence="23" key="1">
    <citation type="submission" date="2023-03" db="EMBL/GenBank/DDBJ databases">
        <title>Chromosome-scale reference genome and RAD-based genetic map of yellow starthistle (Centaurea solstitialis) reveal putative structural variation and QTLs associated with invader traits.</title>
        <authorList>
            <person name="Reatini B."/>
            <person name="Cang F.A."/>
            <person name="Jiang Q."/>
            <person name="Mckibben M.T.W."/>
            <person name="Barker M.S."/>
            <person name="Rieseberg L.H."/>
            <person name="Dlugosch K.M."/>
        </authorList>
    </citation>
    <scope>NUCLEOTIDE SEQUENCE</scope>
    <source>
        <strain evidence="23">CAN-66</strain>
        <tissue evidence="23">Leaf</tissue>
    </source>
</reference>
<keyword evidence="17" id="KW-0863">Zinc-finger</keyword>
<evidence type="ECO:0000256" key="11">
    <source>
        <dbReference type="ARBA" id="ARBA00022908"/>
    </source>
</evidence>
<keyword evidence="24" id="KW-1185">Reference proteome</keyword>
<dbReference type="Pfam" id="PF17919">
    <property type="entry name" value="RT_RNaseH_2"/>
    <property type="match status" value="1"/>
</dbReference>
<dbReference type="InterPro" id="IPR036397">
    <property type="entry name" value="RNaseH_sf"/>
</dbReference>
<keyword evidence="18" id="KW-0175">Coiled coil</keyword>
<evidence type="ECO:0000256" key="15">
    <source>
        <dbReference type="ARBA" id="ARBA00023172"/>
    </source>
</evidence>
<dbReference type="GO" id="GO:0008270">
    <property type="term" value="F:zinc ion binding"/>
    <property type="evidence" value="ECO:0007669"/>
    <property type="project" value="UniProtKB-KW"/>
</dbReference>
<dbReference type="InterPro" id="IPR036875">
    <property type="entry name" value="Znf_CCHC_sf"/>
</dbReference>
<evidence type="ECO:0000256" key="13">
    <source>
        <dbReference type="ARBA" id="ARBA00022932"/>
    </source>
</evidence>
<dbReference type="SUPFAM" id="SSF50630">
    <property type="entry name" value="Acid proteases"/>
    <property type="match status" value="1"/>
</dbReference>
<dbReference type="Pfam" id="PF00665">
    <property type="entry name" value="rve"/>
    <property type="match status" value="1"/>
</dbReference>
<dbReference type="GO" id="GO:0006508">
    <property type="term" value="P:proteolysis"/>
    <property type="evidence" value="ECO:0007669"/>
    <property type="project" value="UniProtKB-KW"/>
</dbReference>
<dbReference type="InterPro" id="IPR001584">
    <property type="entry name" value="Integrase_cat-core"/>
</dbReference>
<evidence type="ECO:0000256" key="7">
    <source>
        <dbReference type="ARBA" id="ARBA00022750"/>
    </source>
</evidence>
<keyword evidence="8" id="KW-0255">Endonuclease</keyword>
<evidence type="ECO:0000256" key="18">
    <source>
        <dbReference type="SAM" id="Coils"/>
    </source>
</evidence>
<keyword evidence="2" id="KW-0645">Protease</keyword>
<feature type="domain" description="Integrase catalytic" evidence="22">
    <location>
        <begin position="2131"/>
        <end position="2297"/>
    </location>
</feature>
<evidence type="ECO:0000256" key="19">
    <source>
        <dbReference type="SAM" id="MobiDB-lite"/>
    </source>
</evidence>
<dbReference type="InterPro" id="IPR045358">
    <property type="entry name" value="Ty3_capsid"/>
</dbReference>
<keyword evidence="17" id="KW-0862">Zinc</keyword>